<accession>A0A0U2XW90</accession>
<keyword evidence="2" id="KW-1185">Reference proteome</keyword>
<dbReference type="EMBL" id="CP013659">
    <property type="protein sequence ID" value="ALS76904.1"/>
    <property type="molecule type" value="Genomic_DNA"/>
</dbReference>
<dbReference type="KEGG" id="prt:AUC31_17500"/>
<dbReference type="Pfam" id="PF20036">
    <property type="entry name" value="Gp13-like"/>
    <property type="match status" value="1"/>
</dbReference>
<dbReference type="Proteomes" id="UP000067683">
    <property type="component" value="Chromosome"/>
</dbReference>
<name>A0A0U2XW90_9BACL</name>
<dbReference type="RefSeq" id="WP_058383605.1">
    <property type="nucleotide sequence ID" value="NZ_CP013659.2"/>
</dbReference>
<evidence type="ECO:0008006" key="3">
    <source>
        <dbReference type="Google" id="ProtNLM"/>
    </source>
</evidence>
<reference evidence="1" key="1">
    <citation type="submission" date="2016-01" db="EMBL/GenBank/DDBJ databases">
        <title>Complete genome of Planococcus rifietoensis type strain M8.</title>
        <authorList>
            <person name="See-Too W.S."/>
        </authorList>
    </citation>
    <scope>NUCLEOTIDE SEQUENCE [LARGE SCALE GENOMIC DNA]</scope>
    <source>
        <strain evidence="1">M8</strain>
    </source>
</reference>
<evidence type="ECO:0000313" key="2">
    <source>
        <dbReference type="Proteomes" id="UP000067683"/>
    </source>
</evidence>
<organism evidence="1 2">
    <name type="scientific">Planococcus rifietoensis</name>
    <dbReference type="NCBI Taxonomy" id="200991"/>
    <lineage>
        <taxon>Bacteria</taxon>
        <taxon>Bacillati</taxon>
        <taxon>Bacillota</taxon>
        <taxon>Bacilli</taxon>
        <taxon>Bacillales</taxon>
        <taxon>Caryophanaceae</taxon>
        <taxon>Planococcus</taxon>
    </lineage>
</organism>
<proteinExistence type="predicted"/>
<gene>
    <name evidence="1" type="ORF">AUC31_17500</name>
</gene>
<dbReference type="OrthoDB" id="6440753at2"/>
<dbReference type="AlphaFoldDB" id="A0A0U2XW90"/>
<sequence length="319" mass="34090">MAKTLISDVIVPEVFNPYVINRTMELSALYQSGIIATNDELQVLASGGGRTLNMPFWNDLDGDDEVLSDTVALTPDKIDAGQDVAVKLLRGKAWAANDLAGDLAGSDPMAAIGNRAADYWTRRMQAATIATLGGVFSSASMANNQIDFTEGGTNTEAKADGKTIIEGSQLLGDAQGGLTAIVVHSRVYSNLKILRLLEYKVDPATNTEFATFDGKRVIVDDGVPVSGGQYTSYLFGPGALGYADGTPSDVQTETDRDKLAGDDILINRKHFILHPRGIAFTSAQVAGKSPSNAELATGSNWNRVYDRKQIRIVKMITNG</sequence>
<protein>
    <recommendedName>
        <fullName evidence="3">Coat protein</fullName>
    </recommendedName>
</protein>
<evidence type="ECO:0000313" key="1">
    <source>
        <dbReference type="EMBL" id="ALS76904.1"/>
    </source>
</evidence>
<dbReference type="STRING" id="200991.AUC31_17500"/>
<dbReference type="InterPro" id="IPR045404">
    <property type="entry name" value="Gp13-like"/>
</dbReference>